<keyword evidence="9" id="KW-0479">Metal-binding</keyword>
<dbReference type="PANTHER" id="PTHR43105:SF2">
    <property type="entry name" value="RESPIRATORY NITRATE REDUCTASE 2 ALPHA CHAIN"/>
    <property type="match status" value="1"/>
</dbReference>
<dbReference type="CDD" id="cd02776">
    <property type="entry name" value="MopB_CT_Nitrate-R-NarG-like"/>
    <property type="match status" value="1"/>
</dbReference>
<evidence type="ECO:0000313" key="17">
    <source>
        <dbReference type="Proteomes" id="UP000321805"/>
    </source>
</evidence>
<evidence type="ECO:0000256" key="1">
    <source>
        <dbReference type="ARBA" id="ARBA00001942"/>
    </source>
</evidence>
<evidence type="ECO:0000256" key="2">
    <source>
        <dbReference type="ARBA" id="ARBA00001966"/>
    </source>
</evidence>
<dbReference type="Gene3D" id="3.40.50.12440">
    <property type="match status" value="1"/>
</dbReference>
<dbReference type="SMART" id="SM00926">
    <property type="entry name" value="Molybdop_Fe4S4"/>
    <property type="match status" value="1"/>
</dbReference>
<evidence type="ECO:0000256" key="13">
    <source>
        <dbReference type="ARBA" id="ARBA00023136"/>
    </source>
</evidence>
<dbReference type="InterPro" id="IPR006963">
    <property type="entry name" value="Mopterin_OxRdtase_4Fe-4S_dom"/>
</dbReference>
<dbReference type="PROSITE" id="PS00551">
    <property type="entry name" value="MOLYBDOPTERIN_PROK_1"/>
    <property type="match status" value="1"/>
</dbReference>
<evidence type="ECO:0000256" key="7">
    <source>
        <dbReference type="ARBA" id="ARBA00022485"/>
    </source>
</evidence>
<dbReference type="KEGG" id="bsol:FSW04_15305"/>
<protein>
    <recommendedName>
        <fullName evidence="5">nitrate reductase (quinone)</fullName>
        <ecNumber evidence="5">1.7.5.1</ecNumber>
    </recommendedName>
</protein>
<comment type="subcellular location">
    <subcellularLocation>
        <location evidence="3">Cell membrane</location>
        <topology evidence="3">Peripheral membrane protein</topology>
    </subcellularLocation>
</comment>
<keyword evidence="17" id="KW-1185">Reference proteome</keyword>
<evidence type="ECO:0000256" key="11">
    <source>
        <dbReference type="ARBA" id="ARBA00023004"/>
    </source>
</evidence>
<dbReference type="Proteomes" id="UP000321805">
    <property type="component" value="Chromosome"/>
</dbReference>
<evidence type="ECO:0000256" key="5">
    <source>
        <dbReference type="ARBA" id="ARBA00012500"/>
    </source>
</evidence>
<evidence type="ECO:0000256" key="6">
    <source>
        <dbReference type="ARBA" id="ARBA00022475"/>
    </source>
</evidence>
<evidence type="ECO:0000256" key="3">
    <source>
        <dbReference type="ARBA" id="ARBA00004202"/>
    </source>
</evidence>
<dbReference type="InterPro" id="IPR027467">
    <property type="entry name" value="MopterinOxRdtase_cofactor_BS"/>
</dbReference>
<dbReference type="EC" id="1.7.5.1" evidence="5"/>
<sequence>MPFSDQQSAGPLMTRAHEYFRRGTANAEGWSMLIDRHRRSEAFYRDRWSHDKIVRSTHGVNCTGSCSWNVYVKDGLITWETQATDYPRTDPDRPDHEPRGCPRGASFSWYTYSPARLKHPLVRGGLLERWREARAGGADPVAAWAQIAADGSHKAQRGRGGFVRATWEEVTELVAAATVQTIKEHGPDRVTGFTPIPAMSPVSFAAGSRFLGLIGAGMLSFYDWYADLPAASPQVFGDQTDVPESADWWDASYLMIWGTNLPMTRTPDAHFMTEARYRGQKVVVVSPDYSDHVKFADDWLPAQPGTDGALAMAMGHVILSEFWVKRRVPRFEEYARSYSDLPLLVTLRQRDGAYVTDRFLTAADIGEGGKNTQFKTCVLDDRTGRPAVPNGSAGFRWGEEGKGRWNLLLDGIEPVLSLHDRSDADVVAIDLPRFDIGETEGGGVMRRGVPAMRVGEMLVTTVLDLMLATYGVARDGLPGDWPQGYDDASLPYTPAWQEAITGVDRRMATKVAREFARNAEVSGGRSMICMGAGTNHWFHSDETYRAFIALLVLCGCVGVNGGGWAHYVGQEKIRTLAGWQTIAGALDWRRPPRQGQGTSWYYTHTEQWRYDRFRLEQFASPLARGVFDGQTAIDAHAKAVRLGWMPGLPTFGRNPLDLADEAQASGTDPVAHVVQELKSGRLRFAIDDPSAPASWPRVFFVWRSNLLGSSGKGQEYFLRHLLGAEKDAVMADELTGDDQPGGVTVSTDAPRGKLDLLVSIDFRMTTTGIYSDVVLPAATWYEKYDLSMTDMHPFVHSFNQAVPPPWECRSDWDAFKAISEAFSTLAADHLGTRRDLVASPIAHDTPGELAQPGGRALDWRAGECEPVPGVSMPNLQIIERDYAAIAEQFVSLGPLMEALGSTVKSASWKPVEEVAWLAAKNGIAANGRPSLERPQQVAEAMLALSGVTNGRIATEGFRSLQERCGVPLADLAERSEEARITFQDTQVQPRRVITSPEWSGIDEAGRSYAAFTINVERHKPWHTLSGRMHCYLDHEWMLEYGEALPAYRPPLDFRRMLEGGRPVVRDGIPEIQLRYITPHSKWSIHSEYQDNLHMLTLFRGGSGIWMSPEDAAAIGVGDNDWIEAYNRNGVVATRAVVSHRVPRGMCLLYHSKDRHINTPRSEITGTRGGTENSLTTITMKPTHMIGAYGQLSWGQNYYGPTGANRDSVAIIRKRTAEVTF</sequence>
<dbReference type="GO" id="GO:0046872">
    <property type="term" value="F:metal ion binding"/>
    <property type="evidence" value="ECO:0007669"/>
    <property type="project" value="UniProtKB-KW"/>
</dbReference>
<evidence type="ECO:0000313" key="16">
    <source>
        <dbReference type="EMBL" id="QEC48808.1"/>
    </source>
</evidence>
<dbReference type="EMBL" id="CP042430">
    <property type="protein sequence ID" value="QEC48808.1"/>
    <property type="molecule type" value="Genomic_DNA"/>
</dbReference>
<dbReference type="Pfam" id="PF01568">
    <property type="entry name" value="Molydop_binding"/>
    <property type="match status" value="1"/>
</dbReference>
<evidence type="ECO:0000256" key="12">
    <source>
        <dbReference type="ARBA" id="ARBA00023014"/>
    </source>
</evidence>
<dbReference type="PANTHER" id="PTHR43105">
    <property type="entry name" value="RESPIRATORY NITRATE REDUCTASE"/>
    <property type="match status" value="1"/>
</dbReference>
<evidence type="ECO:0000259" key="15">
    <source>
        <dbReference type="PROSITE" id="PS51669"/>
    </source>
</evidence>
<dbReference type="SUPFAM" id="SSF53706">
    <property type="entry name" value="Formate dehydrogenase/DMSO reductase, domains 1-3"/>
    <property type="match status" value="1"/>
</dbReference>
<dbReference type="InterPro" id="IPR050123">
    <property type="entry name" value="Prok_molybdopt-oxidoreductase"/>
</dbReference>
<comment type="similarity">
    <text evidence="4">Belongs to the prokaryotic molybdopterin-containing oxidoreductase family.</text>
</comment>
<dbReference type="NCBIfam" id="TIGR01580">
    <property type="entry name" value="narG"/>
    <property type="match status" value="1"/>
</dbReference>
<evidence type="ECO:0000256" key="9">
    <source>
        <dbReference type="ARBA" id="ARBA00022723"/>
    </source>
</evidence>
<keyword evidence="11" id="KW-0408">Iron</keyword>
<reference evidence="16 17" key="1">
    <citation type="journal article" date="2018" name="J. Microbiol.">
        <title>Baekduia soli gen. nov., sp. nov., a novel bacterium isolated from the soil of Baekdu Mountain and proposal of a novel family name, Baekduiaceae fam. nov.</title>
        <authorList>
            <person name="An D.S."/>
            <person name="Siddiqi M.Z."/>
            <person name="Kim K.H."/>
            <person name="Yu H.S."/>
            <person name="Im W.T."/>
        </authorList>
    </citation>
    <scope>NUCLEOTIDE SEQUENCE [LARGE SCALE GENOMIC DNA]</scope>
    <source>
        <strain evidence="16 17">BR7-21</strain>
    </source>
</reference>
<dbReference type="CDD" id="cd02750">
    <property type="entry name" value="MopB_Nitrate-R-NarG-like"/>
    <property type="match status" value="1"/>
</dbReference>
<keyword evidence="13" id="KW-0472">Membrane</keyword>
<dbReference type="AlphaFoldDB" id="A0A5B8U7K7"/>
<dbReference type="InterPro" id="IPR006657">
    <property type="entry name" value="MoPterin_dinucl-bd_dom"/>
</dbReference>
<comment type="catalytic activity">
    <reaction evidence="14">
        <text>nitrate + a quinol = a quinone + nitrite + H2O</text>
        <dbReference type="Rhea" id="RHEA:56144"/>
        <dbReference type="ChEBI" id="CHEBI:15377"/>
        <dbReference type="ChEBI" id="CHEBI:16301"/>
        <dbReference type="ChEBI" id="CHEBI:17632"/>
        <dbReference type="ChEBI" id="CHEBI:24646"/>
        <dbReference type="ChEBI" id="CHEBI:132124"/>
        <dbReference type="EC" id="1.7.5.1"/>
    </reaction>
</comment>
<dbReference type="InterPro" id="IPR006468">
    <property type="entry name" value="NarG"/>
</dbReference>
<accession>A0A5B8U7K7</accession>
<evidence type="ECO:0000256" key="14">
    <source>
        <dbReference type="ARBA" id="ARBA00048294"/>
    </source>
</evidence>
<dbReference type="GO" id="GO:0160182">
    <property type="term" value="F:nitrate reductase (quinone) activity"/>
    <property type="evidence" value="ECO:0007669"/>
    <property type="project" value="UniProtKB-EC"/>
</dbReference>
<dbReference type="RefSeq" id="WP_146920754.1">
    <property type="nucleotide sequence ID" value="NZ_CP042430.1"/>
</dbReference>
<dbReference type="InterPro" id="IPR009010">
    <property type="entry name" value="Asp_de-COase-like_dom_sf"/>
</dbReference>
<proteinExistence type="inferred from homology"/>
<evidence type="ECO:0000256" key="4">
    <source>
        <dbReference type="ARBA" id="ARBA00010312"/>
    </source>
</evidence>
<comment type="cofactor">
    <cofactor evidence="1">
        <name>Mo-bis(molybdopterin guanine dinucleotide)</name>
        <dbReference type="ChEBI" id="CHEBI:60539"/>
    </cofactor>
</comment>
<dbReference type="GO" id="GO:0051539">
    <property type="term" value="F:4 iron, 4 sulfur cluster binding"/>
    <property type="evidence" value="ECO:0007669"/>
    <property type="project" value="UniProtKB-KW"/>
</dbReference>
<dbReference type="GO" id="GO:0005886">
    <property type="term" value="C:plasma membrane"/>
    <property type="evidence" value="ECO:0007669"/>
    <property type="project" value="UniProtKB-SubCell"/>
</dbReference>
<organism evidence="16 17">
    <name type="scientific">Baekduia soli</name>
    <dbReference type="NCBI Taxonomy" id="496014"/>
    <lineage>
        <taxon>Bacteria</taxon>
        <taxon>Bacillati</taxon>
        <taxon>Actinomycetota</taxon>
        <taxon>Thermoleophilia</taxon>
        <taxon>Solirubrobacterales</taxon>
        <taxon>Baekduiaceae</taxon>
        <taxon>Baekduia</taxon>
    </lineage>
</organism>
<dbReference type="InterPro" id="IPR006656">
    <property type="entry name" value="Mopterin_OxRdtase"/>
</dbReference>
<dbReference type="GO" id="GO:0043546">
    <property type="term" value="F:molybdopterin cofactor binding"/>
    <property type="evidence" value="ECO:0007669"/>
    <property type="project" value="InterPro"/>
</dbReference>
<keyword evidence="12" id="KW-0411">Iron-sulfur</keyword>
<gene>
    <name evidence="16" type="ORF">FSW04_15305</name>
</gene>
<keyword evidence="7" id="KW-0004">4Fe-4S</keyword>
<dbReference type="GO" id="GO:0009325">
    <property type="term" value="C:nitrate reductase complex"/>
    <property type="evidence" value="ECO:0007669"/>
    <property type="project" value="InterPro"/>
</dbReference>
<comment type="cofactor">
    <cofactor evidence="2">
        <name>[4Fe-4S] cluster</name>
        <dbReference type="ChEBI" id="CHEBI:49883"/>
    </cofactor>
</comment>
<evidence type="ECO:0000256" key="8">
    <source>
        <dbReference type="ARBA" id="ARBA00022505"/>
    </source>
</evidence>
<keyword evidence="10 16" id="KW-0560">Oxidoreductase</keyword>
<dbReference type="InterPro" id="IPR037943">
    <property type="entry name" value="MopB_CT_Nitrate-R-NarG-like"/>
</dbReference>
<dbReference type="SUPFAM" id="SSF50692">
    <property type="entry name" value="ADC-like"/>
    <property type="match status" value="1"/>
</dbReference>
<dbReference type="GO" id="GO:0042126">
    <property type="term" value="P:nitrate metabolic process"/>
    <property type="evidence" value="ECO:0007669"/>
    <property type="project" value="InterPro"/>
</dbReference>
<dbReference type="PROSITE" id="PS51669">
    <property type="entry name" value="4FE4S_MOW_BIS_MGD"/>
    <property type="match status" value="1"/>
</dbReference>
<feature type="domain" description="4Fe-4S Mo/W bis-MGD-type" evidence="15">
    <location>
        <begin position="51"/>
        <end position="115"/>
    </location>
</feature>
<keyword evidence="8" id="KW-0500">Molybdenum</keyword>
<evidence type="ECO:0000256" key="10">
    <source>
        <dbReference type="ARBA" id="ARBA00023002"/>
    </source>
</evidence>
<dbReference type="Pfam" id="PF00384">
    <property type="entry name" value="Molybdopterin"/>
    <property type="match status" value="1"/>
</dbReference>
<name>A0A5B8U7K7_9ACTN</name>
<keyword evidence="6" id="KW-1003">Cell membrane</keyword>
<dbReference type="OrthoDB" id="9759518at2"/>